<dbReference type="HOGENOM" id="CLU_2527169_0_0_1"/>
<gene>
    <name evidence="1" type="ORF">BofuT4_P050950.1</name>
</gene>
<reference evidence="2" key="1">
    <citation type="journal article" date="2011" name="PLoS Genet.">
        <title>Genomic analysis of the necrotrophic fungal pathogens Sclerotinia sclerotiorum and Botrytis cinerea.</title>
        <authorList>
            <person name="Amselem J."/>
            <person name="Cuomo C.A."/>
            <person name="van Kan J.A."/>
            <person name="Viaud M."/>
            <person name="Benito E.P."/>
            <person name="Couloux A."/>
            <person name="Coutinho P.M."/>
            <person name="de Vries R.P."/>
            <person name="Dyer P.S."/>
            <person name="Fillinger S."/>
            <person name="Fournier E."/>
            <person name="Gout L."/>
            <person name="Hahn M."/>
            <person name="Kohn L."/>
            <person name="Lapalu N."/>
            <person name="Plummer K.M."/>
            <person name="Pradier J.M."/>
            <person name="Quevillon E."/>
            <person name="Sharon A."/>
            <person name="Simon A."/>
            <person name="ten Have A."/>
            <person name="Tudzynski B."/>
            <person name="Tudzynski P."/>
            <person name="Wincker P."/>
            <person name="Andrew M."/>
            <person name="Anthouard V."/>
            <person name="Beever R.E."/>
            <person name="Beffa R."/>
            <person name="Benoit I."/>
            <person name="Bouzid O."/>
            <person name="Brault B."/>
            <person name="Chen Z."/>
            <person name="Choquer M."/>
            <person name="Collemare J."/>
            <person name="Cotton P."/>
            <person name="Danchin E.G."/>
            <person name="Da Silva C."/>
            <person name="Gautier A."/>
            <person name="Giraud C."/>
            <person name="Giraud T."/>
            <person name="Gonzalez C."/>
            <person name="Grossetete S."/>
            <person name="Guldener U."/>
            <person name="Henrissat B."/>
            <person name="Howlett B.J."/>
            <person name="Kodira C."/>
            <person name="Kretschmer M."/>
            <person name="Lappartient A."/>
            <person name="Leroch M."/>
            <person name="Levis C."/>
            <person name="Mauceli E."/>
            <person name="Neuveglise C."/>
            <person name="Oeser B."/>
            <person name="Pearson M."/>
            <person name="Poulain J."/>
            <person name="Poussereau N."/>
            <person name="Quesneville H."/>
            <person name="Rascle C."/>
            <person name="Schumacher J."/>
            <person name="Segurens B."/>
            <person name="Sexton A."/>
            <person name="Silva E."/>
            <person name="Sirven C."/>
            <person name="Soanes D.M."/>
            <person name="Talbot N.J."/>
            <person name="Templeton M."/>
            <person name="Yandava C."/>
            <person name="Yarden O."/>
            <person name="Zeng Q."/>
            <person name="Rollins J.A."/>
            <person name="Lebrun M.H."/>
            <person name="Dickman M."/>
        </authorList>
    </citation>
    <scope>NUCLEOTIDE SEQUENCE [LARGE SCALE GENOMIC DNA]</scope>
    <source>
        <strain evidence="2">T4</strain>
    </source>
</reference>
<accession>G2XWZ9</accession>
<organism evidence="1 2">
    <name type="scientific">Botryotinia fuckeliana (strain T4)</name>
    <name type="common">Noble rot fungus</name>
    <name type="synonym">Botrytis cinerea</name>
    <dbReference type="NCBI Taxonomy" id="999810"/>
    <lineage>
        <taxon>Eukaryota</taxon>
        <taxon>Fungi</taxon>
        <taxon>Dikarya</taxon>
        <taxon>Ascomycota</taxon>
        <taxon>Pezizomycotina</taxon>
        <taxon>Leotiomycetes</taxon>
        <taxon>Helotiales</taxon>
        <taxon>Sclerotiniaceae</taxon>
        <taxon>Botrytis</taxon>
    </lineage>
</organism>
<dbReference type="AlphaFoldDB" id="G2XWZ9"/>
<name>G2XWZ9_BOTF4</name>
<protein>
    <submittedName>
        <fullName evidence="1">Uncharacterized protein</fullName>
    </submittedName>
</protein>
<dbReference type="Proteomes" id="UP000008177">
    <property type="component" value="Unplaced contigs"/>
</dbReference>
<dbReference type="InParanoid" id="G2XWZ9"/>
<evidence type="ECO:0000313" key="1">
    <source>
        <dbReference type="EMBL" id="CCD44986.1"/>
    </source>
</evidence>
<evidence type="ECO:0000313" key="2">
    <source>
        <dbReference type="Proteomes" id="UP000008177"/>
    </source>
</evidence>
<dbReference type="EMBL" id="FQ790274">
    <property type="protein sequence ID" value="CCD44986.1"/>
    <property type="molecule type" value="Genomic_DNA"/>
</dbReference>
<sequence>MITNLPIPIYPSIYPSTYSLGAHNTLTLSAAIAALALHPEHHSASISSVCVVLRQESGSESGRATDLFAIQHACWKPCEVWLQA</sequence>
<proteinExistence type="predicted"/>